<evidence type="ECO:0000313" key="8">
    <source>
        <dbReference type="EMBL" id="NAW67172.1"/>
    </source>
</evidence>
<dbReference type="AlphaFoldDB" id="A0A7X5AUQ4"/>
<comment type="similarity">
    <text evidence="2">Belongs to the UPF0324 family.</text>
</comment>
<feature type="transmembrane region" description="Helical" evidence="7">
    <location>
        <begin position="61"/>
        <end position="80"/>
    </location>
</feature>
<evidence type="ECO:0000256" key="6">
    <source>
        <dbReference type="ARBA" id="ARBA00023136"/>
    </source>
</evidence>
<dbReference type="InterPro" id="IPR018383">
    <property type="entry name" value="UPF0324_pro"/>
</dbReference>
<reference evidence="8 9" key="1">
    <citation type="submission" date="2017-05" db="EMBL/GenBank/DDBJ databases">
        <title>High clonality and local adaptation shapes Vibrionaceae linages within an endangered oasis.</title>
        <authorList>
            <person name="Vazquez-Rosas-Landa M."/>
        </authorList>
    </citation>
    <scope>NUCLEOTIDE SEQUENCE [LARGE SCALE GENOMIC DNA]</scope>
    <source>
        <strain evidence="8 9">P46_P4S1P180</strain>
    </source>
</reference>
<dbReference type="Pfam" id="PF03601">
    <property type="entry name" value="Cons_hypoth698"/>
    <property type="match status" value="1"/>
</dbReference>
<organism evidence="8 9">
    <name type="scientific">Photobacterium halotolerans</name>
    <dbReference type="NCBI Taxonomy" id="265726"/>
    <lineage>
        <taxon>Bacteria</taxon>
        <taxon>Pseudomonadati</taxon>
        <taxon>Pseudomonadota</taxon>
        <taxon>Gammaproteobacteria</taxon>
        <taxon>Vibrionales</taxon>
        <taxon>Vibrionaceae</taxon>
        <taxon>Photobacterium</taxon>
    </lineage>
</organism>
<dbReference type="PANTHER" id="PTHR30106:SF1">
    <property type="entry name" value="UPF0324 MEMBRANE PROTEIN FN0533"/>
    <property type="match status" value="1"/>
</dbReference>
<accession>A0A7X5AUQ4</accession>
<sequence>MLFQPALLKQQLTRYPFFWLSALICLMPFINSPVALILGFSLATLGLVPADIPVAAITKKLLSMAIIGLGFGIQLDVAIAASKAGLWLIVASIVVTLAMGWVLTRWLKIDSKTGHLIASGTAICGGSAIAAVSPAIRANSHQTSLALATVFILNSAALFLFPSVGHLLDMTQHEFGVWAAIAIHDTSSVVGAAGAYGDEALKTATTLKLARALWIIPLAFVSTLMFRGNEKKLAVPMFIVFYCIAMLTAHWLPQFSALYQGIFALSKRLLVVCLFMIGAGITVQKLRAAGFKPLLLGVMLWLIIGLGSLLAILLGAA</sequence>
<feature type="transmembrane region" description="Helical" evidence="7">
    <location>
        <begin position="36"/>
        <end position="54"/>
    </location>
</feature>
<feature type="transmembrane region" description="Helical" evidence="7">
    <location>
        <begin position="294"/>
        <end position="316"/>
    </location>
</feature>
<dbReference type="Proteomes" id="UP000465712">
    <property type="component" value="Unassembled WGS sequence"/>
</dbReference>
<evidence type="ECO:0000313" key="9">
    <source>
        <dbReference type="Proteomes" id="UP000465712"/>
    </source>
</evidence>
<feature type="transmembrane region" description="Helical" evidence="7">
    <location>
        <begin position="209"/>
        <end position="226"/>
    </location>
</feature>
<dbReference type="PANTHER" id="PTHR30106">
    <property type="entry name" value="INNER MEMBRANE PROTEIN YEIH-RELATED"/>
    <property type="match status" value="1"/>
</dbReference>
<evidence type="ECO:0000256" key="3">
    <source>
        <dbReference type="ARBA" id="ARBA00022475"/>
    </source>
</evidence>
<name>A0A7X5AUQ4_9GAMM</name>
<comment type="subcellular location">
    <subcellularLocation>
        <location evidence="1">Cell membrane</location>
        <topology evidence="1">Multi-pass membrane protein</topology>
    </subcellularLocation>
</comment>
<evidence type="ECO:0000256" key="1">
    <source>
        <dbReference type="ARBA" id="ARBA00004651"/>
    </source>
</evidence>
<dbReference type="GO" id="GO:0005886">
    <property type="term" value="C:plasma membrane"/>
    <property type="evidence" value="ECO:0007669"/>
    <property type="project" value="UniProtKB-SubCell"/>
</dbReference>
<dbReference type="EMBL" id="WXWW01000262">
    <property type="protein sequence ID" value="NAW67172.1"/>
    <property type="molecule type" value="Genomic_DNA"/>
</dbReference>
<protein>
    <submittedName>
        <fullName evidence="8">Putative sulfate exporter family transporter</fullName>
    </submittedName>
</protein>
<feature type="transmembrane region" description="Helical" evidence="7">
    <location>
        <begin position="116"/>
        <end position="136"/>
    </location>
</feature>
<keyword evidence="4 7" id="KW-0812">Transmembrane</keyword>
<keyword evidence="6 7" id="KW-0472">Membrane</keyword>
<evidence type="ECO:0000256" key="7">
    <source>
        <dbReference type="SAM" id="Phobius"/>
    </source>
</evidence>
<feature type="transmembrane region" description="Helical" evidence="7">
    <location>
        <begin position="258"/>
        <end position="282"/>
    </location>
</feature>
<keyword evidence="3" id="KW-1003">Cell membrane</keyword>
<feature type="transmembrane region" description="Helical" evidence="7">
    <location>
        <begin position="175"/>
        <end position="197"/>
    </location>
</feature>
<keyword evidence="5 7" id="KW-1133">Transmembrane helix</keyword>
<gene>
    <name evidence="8" type="ORF">CAG72_18415</name>
</gene>
<feature type="transmembrane region" description="Helical" evidence="7">
    <location>
        <begin position="148"/>
        <end position="168"/>
    </location>
</feature>
<comment type="caution">
    <text evidence="8">The sequence shown here is derived from an EMBL/GenBank/DDBJ whole genome shotgun (WGS) entry which is preliminary data.</text>
</comment>
<evidence type="ECO:0000256" key="5">
    <source>
        <dbReference type="ARBA" id="ARBA00022989"/>
    </source>
</evidence>
<proteinExistence type="inferred from homology"/>
<evidence type="ECO:0000256" key="4">
    <source>
        <dbReference type="ARBA" id="ARBA00022692"/>
    </source>
</evidence>
<evidence type="ECO:0000256" key="2">
    <source>
        <dbReference type="ARBA" id="ARBA00007977"/>
    </source>
</evidence>
<feature type="transmembrane region" description="Helical" evidence="7">
    <location>
        <begin position="86"/>
        <end position="104"/>
    </location>
</feature>
<dbReference type="RefSeq" id="WP_161446549.1">
    <property type="nucleotide sequence ID" value="NZ_WXWV01000305.1"/>
</dbReference>
<feature type="transmembrane region" description="Helical" evidence="7">
    <location>
        <begin position="233"/>
        <end position="252"/>
    </location>
</feature>